<feature type="region of interest" description="Disordered" evidence="1">
    <location>
        <begin position="218"/>
        <end position="259"/>
    </location>
</feature>
<protein>
    <submittedName>
        <fullName evidence="2">Uncharacterized protein</fullName>
    </submittedName>
</protein>
<keyword evidence="3" id="KW-1185">Reference proteome</keyword>
<name>A0A2J6QVM0_HYAVF</name>
<dbReference type="AlphaFoldDB" id="A0A2J6QVM0"/>
<dbReference type="EMBL" id="KZ613968">
    <property type="protein sequence ID" value="PMD30300.1"/>
    <property type="molecule type" value="Genomic_DNA"/>
</dbReference>
<proteinExistence type="predicted"/>
<reference evidence="2 3" key="1">
    <citation type="submission" date="2016-04" db="EMBL/GenBank/DDBJ databases">
        <title>A degradative enzymes factory behind the ericoid mycorrhizal symbiosis.</title>
        <authorList>
            <consortium name="DOE Joint Genome Institute"/>
            <person name="Martino E."/>
            <person name="Morin E."/>
            <person name="Grelet G."/>
            <person name="Kuo A."/>
            <person name="Kohler A."/>
            <person name="Daghino S."/>
            <person name="Barry K."/>
            <person name="Choi C."/>
            <person name="Cichocki N."/>
            <person name="Clum A."/>
            <person name="Copeland A."/>
            <person name="Hainaut M."/>
            <person name="Haridas S."/>
            <person name="Labutti K."/>
            <person name="Lindquist E."/>
            <person name="Lipzen A."/>
            <person name="Khouja H.-R."/>
            <person name="Murat C."/>
            <person name="Ohm R."/>
            <person name="Olson A."/>
            <person name="Spatafora J."/>
            <person name="Veneault-Fourrey C."/>
            <person name="Henrissat B."/>
            <person name="Grigoriev I."/>
            <person name="Martin F."/>
            <person name="Perotto S."/>
        </authorList>
    </citation>
    <scope>NUCLEOTIDE SEQUENCE [LARGE SCALE GENOMIC DNA]</scope>
    <source>
        <strain evidence="2 3">F</strain>
    </source>
</reference>
<evidence type="ECO:0000256" key="1">
    <source>
        <dbReference type="SAM" id="MobiDB-lite"/>
    </source>
</evidence>
<evidence type="ECO:0000313" key="2">
    <source>
        <dbReference type="EMBL" id="PMD30300.1"/>
    </source>
</evidence>
<feature type="compositionally biased region" description="Basic and acidic residues" evidence="1">
    <location>
        <begin position="168"/>
        <end position="183"/>
    </location>
</feature>
<sequence>MSWVNIPVMTDRAQPGGRLEIFARAVDVVHAIYKNVEYRHGSLPERICKVCIAVYAQIADDVPSSQSQVQVILNSNLIDFLVDLSILGQNAEPRYYSHALWKYVLYKECGELYDPSEYISDLQGSGSSSSSSSNSRPPTREQFFDNRVYKSSSHQLSHGSAHGGHHAGAHEPAHGSANGDHRRGAAGPAYEEPGIKVDISKMELVKGRKGKLVDIQIFSKKDSDQKQQQPLISAQSTSKKASETKKKQKGVGKEKKTQG</sequence>
<accession>A0A2J6QVM0</accession>
<gene>
    <name evidence="2" type="ORF">L207DRAFT_592753</name>
</gene>
<feature type="compositionally biased region" description="Basic and acidic residues" evidence="1">
    <location>
        <begin position="240"/>
        <end position="259"/>
    </location>
</feature>
<feature type="region of interest" description="Disordered" evidence="1">
    <location>
        <begin position="154"/>
        <end position="191"/>
    </location>
</feature>
<dbReference type="Proteomes" id="UP000235786">
    <property type="component" value="Unassembled WGS sequence"/>
</dbReference>
<organism evidence="2 3">
    <name type="scientific">Hyaloscypha variabilis (strain UAMH 11265 / GT02V1 / F)</name>
    <name type="common">Meliniomyces variabilis</name>
    <dbReference type="NCBI Taxonomy" id="1149755"/>
    <lineage>
        <taxon>Eukaryota</taxon>
        <taxon>Fungi</taxon>
        <taxon>Dikarya</taxon>
        <taxon>Ascomycota</taxon>
        <taxon>Pezizomycotina</taxon>
        <taxon>Leotiomycetes</taxon>
        <taxon>Helotiales</taxon>
        <taxon>Hyaloscyphaceae</taxon>
        <taxon>Hyaloscypha</taxon>
        <taxon>Hyaloscypha variabilis</taxon>
    </lineage>
</organism>
<feature type="compositionally biased region" description="Low complexity" evidence="1">
    <location>
        <begin position="226"/>
        <end position="239"/>
    </location>
</feature>
<evidence type="ECO:0000313" key="3">
    <source>
        <dbReference type="Proteomes" id="UP000235786"/>
    </source>
</evidence>